<protein>
    <submittedName>
        <fullName evidence="1">Uncharacterized protein</fullName>
    </submittedName>
</protein>
<gene>
    <name evidence="1" type="ORF">PRK78_006015</name>
</gene>
<reference evidence="1" key="1">
    <citation type="submission" date="2023-03" db="EMBL/GenBank/DDBJ databases">
        <title>Emydomyces testavorans Genome Sequence.</title>
        <authorList>
            <person name="Hoyer L."/>
        </authorList>
    </citation>
    <scope>NUCLEOTIDE SEQUENCE</scope>
    <source>
        <strain evidence="1">16-2883</strain>
    </source>
</reference>
<dbReference type="Proteomes" id="UP001219355">
    <property type="component" value="Chromosome 4"/>
</dbReference>
<dbReference type="EMBL" id="CP120630">
    <property type="protein sequence ID" value="WEW60528.1"/>
    <property type="molecule type" value="Genomic_DNA"/>
</dbReference>
<evidence type="ECO:0000313" key="2">
    <source>
        <dbReference type="Proteomes" id="UP001219355"/>
    </source>
</evidence>
<evidence type="ECO:0000313" key="1">
    <source>
        <dbReference type="EMBL" id="WEW60528.1"/>
    </source>
</evidence>
<name>A0AAF0DL76_9EURO</name>
<dbReference type="AlphaFoldDB" id="A0AAF0DL76"/>
<sequence>MTWDDIVHEATRRPPSPPPGRVFSHTCFVYSPHAPSASYPPVIAYLPRNGDIRVEVIDLDWQKNPRIGVKELVTTKRMHESEFEDVLRLAALHFDQEDAGSGSKEGCASRHLHEFEPAFGLKSFGRQVSDIYLVTLRSGLEDDLWTPDPPSYDPTSFPTSCAIL</sequence>
<proteinExistence type="predicted"/>
<accession>A0AAF0DL76</accession>
<organism evidence="1 2">
    <name type="scientific">Emydomyces testavorans</name>
    <dbReference type="NCBI Taxonomy" id="2070801"/>
    <lineage>
        <taxon>Eukaryota</taxon>
        <taxon>Fungi</taxon>
        <taxon>Dikarya</taxon>
        <taxon>Ascomycota</taxon>
        <taxon>Pezizomycotina</taxon>
        <taxon>Eurotiomycetes</taxon>
        <taxon>Eurotiomycetidae</taxon>
        <taxon>Onygenales</taxon>
        <taxon>Nannizziopsiaceae</taxon>
        <taxon>Emydomyces</taxon>
    </lineage>
</organism>
<keyword evidence="2" id="KW-1185">Reference proteome</keyword>